<dbReference type="SUPFAM" id="SSF103196">
    <property type="entry name" value="Roadblock/LC7 domain"/>
    <property type="match status" value="1"/>
</dbReference>
<gene>
    <name evidence="2" type="ORF">GA0070560_1145</name>
</gene>
<feature type="domain" description="Roadblock/LAMTOR2" evidence="1">
    <location>
        <begin position="7"/>
        <end position="97"/>
    </location>
</feature>
<evidence type="ECO:0000313" key="2">
    <source>
        <dbReference type="EMBL" id="SCG59569.1"/>
    </source>
</evidence>
<dbReference type="SMART" id="SM00960">
    <property type="entry name" value="Robl_LC7"/>
    <property type="match status" value="1"/>
</dbReference>
<protein>
    <recommendedName>
        <fullName evidence="1">Roadblock/LAMTOR2 domain-containing protein</fullName>
    </recommendedName>
</protein>
<evidence type="ECO:0000313" key="3">
    <source>
        <dbReference type="Proteomes" id="UP000199408"/>
    </source>
</evidence>
<dbReference type="Proteomes" id="UP000199408">
    <property type="component" value="Unassembled WGS sequence"/>
</dbReference>
<dbReference type="PANTHER" id="PTHR36222:SF1">
    <property type="entry name" value="SERINE PROTEASE INHIBITOR RV3364C"/>
    <property type="match status" value="1"/>
</dbReference>
<name>A0A1C5ING6_9ACTN</name>
<accession>A0A1C5ING6</accession>
<dbReference type="OrthoDB" id="3398181at2"/>
<reference evidence="3" key="1">
    <citation type="submission" date="2016-06" db="EMBL/GenBank/DDBJ databases">
        <authorList>
            <person name="Varghese N."/>
        </authorList>
    </citation>
    <scope>NUCLEOTIDE SEQUENCE [LARGE SCALE GENOMIC DNA]</scope>
    <source>
        <strain evidence="3">DSM 43171</strain>
    </source>
</reference>
<evidence type="ECO:0000259" key="1">
    <source>
        <dbReference type="SMART" id="SM00960"/>
    </source>
</evidence>
<dbReference type="RefSeq" id="WP_091298886.1">
    <property type="nucleotide sequence ID" value="NZ_FMDN01000014.1"/>
</dbReference>
<sequence length="137" mass="13927">MSSDLSYLLNNNLVARVPGISQAVAVSADGLLLAWTDGLNRDAAERLAAVAAGMNSLLNGAARDLSAGGVQGNLTELAHGFLILVAVSTGASLLTLATRDADLAFVTEELGRFADQVGDQLTPAFAGTLTTAATGQR</sequence>
<proteinExistence type="predicted"/>
<dbReference type="InterPro" id="IPR004942">
    <property type="entry name" value="Roadblock/LAMTOR2_dom"/>
</dbReference>
<organism evidence="2 3">
    <name type="scientific">Micromonospora halophytica</name>
    <dbReference type="NCBI Taxonomy" id="47864"/>
    <lineage>
        <taxon>Bacteria</taxon>
        <taxon>Bacillati</taxon>
        <taxon>Actinomycetota</taxon>
        <taxon>Actinomycetes</taxon>
        <taxon>Micromonosporales</taxon>
        <taxon>Micromonosporaceae</taxon>
        <taxon>Micromonospora</taxon>
    </lineage>
</organism>
<dbReference type="Gene3D" id="3.30.450.30">
    <property type="entry name" value="Dynein light chain 2a, cytoplasmic"/>
    <property type="match status" value="1"/>
</dbReference>
<dbReference type="InterPro" id="IPR053141">
    <property type="entry name" value="Mycobact_SerProt_Inhib_Rv3364c"/>
</dbReference>
<dbReference type="AlphaFoldDB" id="A0A1C5ING6"/>
<dbReference type="PANTHER" id="PTHR36222">
    <property type="entry name" value="SERINE PROTEASE INHIBITOR RV3364C"/>
    <property type="match status" value="1"/>
</dbReference>
<dbReference type="EMBL" id="FMDN01000014">
    <property type="protein sequence ID" value="SCG59569.1"/>
    <property type="molecule type" value="Genomic_DNA"/>
</dbReference>
<dbReference type="STRING" id="47864.GA0070560_1145"/>
<dbReference type="Pfam" id="PF03259">
    <property type="entry name" value="Robl_LC7"/>
    <property type="match status" value="1"/>
</dbReference>
<keyword evidence="3" id="KW-1185">Reference proteome</keyword>